<evidence type="ECO:0000313" key="2">
    <source>
        <dbReference type="Proteomes" id="UP000276133"/>
    </source>
</evidence>
<sequence length="92" mass="10285">MENENDEKNFLTNFFASEAPIASEATQSAVKKVLSKHKNPIACSECGKLMKNERGCHTCDFKATLVCSRMFKVKLDNGTFLNKVDSLAQHML</sequence>
<accession>A0A3M7SM51</accession>
<organism evidence="1 2">
    <name type="scientific">Brachionus plicatilis</name>
    <name type="common">Marine rotifer</name>
    <name type="synonym">Brachionus muelleri</name>
    <dbReference type="NCBI Taxonomy" id="10195"/>
    <lineage>
        <taxon>Eukaryota</taxon>
        <taxon>Metazoa</taxon>
        <taxon>Spiralia</taxon>
        <taxon>Gnathifera</taxon>
        <taxon>Rotifera</taxon>
        <taxon>Eurotatoria</taxon>
        <taxon>Monogononta</taxon>
        <taxon>Pseudotrocha</taxon>
        <taxon>Ploima</taxon>
        <taxon>Brachionidae</taxon>
        <taxon>Brachionus</taxon>
    </lineage>
</organism>
<dbReference type="EMBL" id="REGN01001111">
    <property type="protein sequence ID" value="RNA36924.1"/>
    <property type="molecule type" value="Genomic_DNA"/>
</dbReference>
<protein>
    <submittedName>
        <fullName evidence="1">Uncharacterized protein</fullName>
    </submittedName>
</protein>
<keyword evidence="2" id="KW-1185">Reference proteome</keyword>
<dbReference type="Proteomes" id="UP000276133">
    <property type="component" value="Unassembled WGS sequence"/>
</dbReference>
<comment type="caution">
    <text evidence="1">The sequence shown here is derived from an EMBL/GenBank/DDBJ whole genome shotgun (WGS) entry which is preliminary data.</text>
</comment>
<evidence type="ECO:0000313" key="1">
    <source>
        <dbReference type="EMBL" id="RNA36924.1"/>
    </source>
</evidence>
<dbReference type="AlphaFoldDB" id="A0A3M7SM51"/>
<proteinExistence type="predicted"/>
<reference evidence="1 2" key="1">
    <citation type="journal article" date="2018" name="Sci. Rep.">
        <title>Genomic signatures of local adaptation to the degree of environmental predictability in rotifers.</title>
        <authorList>
            <person name="Franch-Gras L."/>
            <person name="Hahn C."/>
            <person name="Garcia-Roger E.M."/>
            <person name="Carmona M.J."/>
            <person name="Serra M."/>
            <person name="Gomez A."/>
        </authorList>
    </citation>
    <scope>NUCLEOTIDE SEQUENCE [LARGE SCALE GENOMIC DNA]</scope>
    <source>
        <strain evidence="1">HYR1</strain>
    </source>
</reference>
<name>A0A3M7SM51_BRAPC</name>
<gene>
    <name evidence="1" type="ORF">BpHYR1_037020</name>
</gene>